<reference evidence="2" key="1">
    <citation type="journal article" date="2019" name="bioRxiv">
        <title>The Genome of the Zebra Mussel, Dreissena polymorpha: A Resource for Invasive Species Research.</title>
        <authorList>
            <person name="McCartney M.A."/>
            <person name="Auch B."/>
            <person name="Kono T."/>
            <person name="Mallez S."/>
            <person name="Zhang Y."/>
            <person name="Obille A."/>
            <person name="Becker A."/>
            <person name="Abrahante J.E."/>
            <person name="Garbe J."/>
            <person name="Badalamenti J.P."/>
            <person name="Herman A."/>
            <person name="Mangelson H."/>
            <person name="Liachko I."/>
            <person name="Sullivan S."/>
            <person name="Sone E.D."/>
            <person name="Koren S."/>
            <person name="Silverstein K.A.T."/>
            <person name="Beckman K.B."/>
            <person name="Gohl D.M."/>
        </authorList>
    </citation>
    <scope>NUCLEOTIDE SEQUENCE</scope>
    <source>
        <strain evidence="2">Duluth1</strain>
        <tissue evidence="2">Whole animal</tissue>
    </source>
</reference>
<reference evidence="2" key="2">
    <citation type="submission" date="2020-11" db="EMBL/GenBank/DDBJ databases">
        <authorList>
            <person name="McCartney M.A."/>
            <person name="Auch B."/>
            <person name="Kono T."/>
            <person name="Mallez S."/>
            <person name="Becker A."/>
            <person name="Gohl D.M."/>
            <person name="Silverstein K.A.T."/>
            <person name="Koren S."/>
            <person name="Bechman K.B."/>
            <person name="Herman A."/>
            <person name="Abrahante J.E."/>
            <person name="Garbe J."/>
        </authorList>
    </citation>
    <scope>NUCLEOTIDE SEQUENCE</scope>
    <source>
        <strain evidence="2">Duluth1</strain>
        <tissue evidence="2">Whole animal</tissue>
    </source>
</reference>
<proteinExistence type="predicted"/>
<dbReference type="EMBL" id="JAIWYP010000012">
    <property type="protein sequence ID" value="KAH3727458.1"/>
    <property type="molecule type" value="Genomic_DNA"/>
</dbReference>
<gene>
    <name evidence="2" type="ORF">DPMN_053394</name>
</gene>
<accession>A0A9D4CL96</accession>
<dbReference type="Proteomes" id="UP000828390">
    <property type="component" value="Unassembled WGS sequence"/>
</dbReference>
<protein>
    <submittedName>
        <fullName evidence="2">Uncharacterized protein</fullName>
    </submittedName>
</protein>
<keyword evidence="3" id="KW-1185">Reference proteome</keyword>
<sequence>MKTMPTNTMTYQQKSKNKIPTSMHKTKMRKLLAWGTRQHTEQTIAQNHRYIAEMVHN</sequence>
<evidence type="ECO:0000313" key="2">
    <source>
        <dbReference type="EMBL" id="KAH3727458.1"/>
    </source>
</evidence>
<name>A0A9D4CL96_DREPO</name>
<dbReference type="AlphaFoldDB" id="A0A9D4CL96"/>
<feature type="compositionally biased region" description="Polar residues" evidence="1">
    <location>
        <begin position="1"/>
        <end position="20"/>
    </location>
</feature>
<evidence type="ECO:0000313" key="3">
    <source>
        <dbReference type="Proteomes" id="UP000828390"/>
    </source>
</evidence>
<organism evidence="2 3">
    <name type="scientific">Dreissena polymorpha</name>
    <name type="common">Zebra mussel</name>
    <name type="synonym">Mytilus polymorpha</name>
    <dbReference type="NCBI Taxonomy" id="45954"/>
    <lineage>
        <taxon>Eukaryota</taxon>
        <taxon>Metazoa</taxon>
        <taxon>Spiralia</taxon>
        <taxon>Lophotrochozoa</taxon>
        <taxon>Mollusca</taxon>
        <taxon>Bivalvia</taxon>
        <taxon>Autobranchia</taxon>
        <taxon>Heteroconchia</taxon>
        <taxon>Euheterodonta</taxon>
        <taxon>Imparidentia</taxon>
        <taxon>Neoheterodontei</taxon>
        <taxon>Myida</taxon>
        <taxon>Dreissenoidea</taxon>
        <taxon>Dreissenidae</taxon>
        <taxon>Dreissena</taxon>
    </lineage>
</organism>
<evidence type="ECO:0000256" key="1">
    <source>
        <dbReference type="SAM" id="MobiDB-lite"/>
    </source>
</evidence>
<comment type="caution">
    <text evidence="2">The sequence shown here is derived from an EMBL/GenBank/DDBJ whole genome shotgun (WGS) entry which is preliminary data.</text>
</comment>
<feature type="region of interest" description="Disordered" evidence="1">
    <location>
        <begin position="1"/>
        <end position="23"/>
    </location>
</feature>